<feature type="domain" description="Fungal lipase-type" evidence="1">
    <location>
        <begin position="238"/>
        <end position="316"/>
    </location>
</feature>
<dbReference type="InterPro" id="IPR029058">
    <property type="entry name" value="AB_hydrolase_fold"/>
</dbReference>
<dbReference type="Gene3D" id="3.40.50.1820">
    <property type="entry name" value="alpha/beta hydrolase"/>
    <property type="match status" value="1"/>
</dbReference>
<dbReference type="Proteomes" id="UP001217485">
    <property type="component" value="Unassembled WGS sequence"/>
</dbReference>
<protein>
    <submittedName>
        <fullName evidence="2">DUF2974 domain-containing protein</fullName>
    </submittedName>
</protein>
<keyword evidence="3" id="KW-1185">Reference proteome</keyword>
<evidence type="ECO:0000259" key="1">
    <source>
        <dbReference type="Pfam" id="PF01764"/>
    </source>
</evidence>
<dbReference type="PANTHER" id="PTHR46086:SF3">
    <property type="entry name" value="TRIACYLGLYCEROL LIPASE OBL1"/>
    <property type="match status" value="1"/>
</dbReference>
<dbReference type="Pfam" id="PF01764">
    <property type="entry name" value="Lipase_3"/>
    <property type="match status" value="1"/>
</dbReference>
<dbReference type="PANTHER" id="PTHR46086">
    <property type="entry name" value="ALPHA/BETA-HYDROLASES SUPERFAMILY PROTEIN"/>
    <property type="match status" value="1"/>
</dbReference>
<dbReference type="EMBL" id="JAQNDK010000002">
    <property type="protein sequence ID" value="MDC0679088.1"/>
    <property type="molecule type" value="Genomic_DNA"/>
</dbReference>
<evidence type="ECO:0000313" key="2">
    <source>
        <dbReference type="EMBL" id="MDC0679088.1"/>
    </source>
</evidence>
<dbReference type="RefSeq" id="WP_272096032.1">
    <property type="nucleotide sequence ID" value="NZ_JAQNDK010000002.1"/>
</dbReference>
<gene>
    <name evidence="2" type="ORF">POL72_15195</name>
</gene>
<sequence length="409" mass="44668">MDYESAKARDYTFFTEHFKRLGPRAQRDLEDVLKAELPHDERLVRYLVDVLPGKYDQKAAAVLSAASTWAYSDADVMARMLRLRGFTNNETISMRLRNNALLLDTTVHISQSRDAELVFVCFGGTDPNNIIHLLLDASAKTDSYFSTGEVHGGFFRAFLALWPLVRILLRGALLGYPIGLLAELNRVGHGVALAQPETGSGTTVPCLAPSGSVTRAPEARPASPMGEIPEASEEKLKALYIGGHSLGGALAVLAAAEIHRDPLLAPLQRKVRGIYTFGQPMVGDAVFAQTCDDRFGEKLFRHVYRRDVVPQFPPITMGRFAHSGQLYTAPPLDTGWALQRAQASANGLLTGSEQALAGTAALALGAIAWLKDQFPLFSWLPLPYSLGDHSPLNYLRTSLQVVPGSEFRP</sequence>
<comment type="caution">
    <text evidence="2">The sequence shown here is derived from an EMBL/GenBank/DDBJ whole genome shotgun (WGS) entry which is preliminary data.</text>
</comment>
<proteinExistence type="predicted"/>
<accession>A0ABT5C084</accession>
<organism evidence="2 3">
    <name type="scientific">Sorangium atrum</name>
    <dbReference type="NCBI Taxonomy" id="2995308"/>
    <lineage>
        <taxon>Bacteria</taxon>
        <taxon>Pseudomonadati</taxon>
        <taxon>Myxococcota</taxon>
        <taxon>Polyangia</taxon>
        <taxon>Polyangiales</taxon>
        <taxon>Polyangiaceae</taxon>
        <taxon>Sorangium</taxon>
    </lineage>
</organism>
<dbReference type="SUPFAM" id="SSF53474">
    <property type="entry name" value="alpha/beta-Hydrolases"/>
    <property type="match status" value="1"/>
</dbReference>
<reference evidence="2 3" key="1">
    <citation type="submission" date="2023-01" db="EMBL/GenBank/DDBJ databases">
        <title>Minimal conservation of predation-associated metabolite biosynthetic gene clusters underscores biosynthetic potential of Myxococcota including descriptions for ten novel species: Archangium lansinium sp. nov., Myxococcus landrumus sp. nov., Nannocystis bai.</title>
        <authorList>
            <person name="Ahearne A."/>
            <person name="Stevens C."/>
            <person name="Dowd S."/>
        </authorList>
    </citation>
    <scope>NUCLEOTIDE SEQUENCE [LARGE SCALE GENOMIC DNA]</scope>
    <source>
        <strain evidence="2 3">WIWO2</strain>
    </source>
</reference>
<name>A0ABT5C084_9BACT</name>
<dbReference type="InterPro" id="IPR044819">
    <property type="entry name" value="OBL-like"/>
</dbReference>
<dbReference type="InterPro" id="IPR002921">
    <property type="entry name" value="Fungal_lipase-type"/>
</dbReference>
<evidence type="ECO:0000313" key="3">
    <source>
        <dbReference type="Proteomes" id="UP001217485"/>
    </source>
</evidence>